<sequence>MENLLRVPSAVQDDKLNRWFTILKIVLFCMPFLYLGYVGIGTGGASLDSQGILAGNPTMAISFLSAMIQPYAGWILILSQRRLGDGRAPYAMVNLAFLFLAELLMMSTVGVIGFALILWRCKKHTGFGPMAAFRKIQTRRLFAEVGGSVVVLLLAGICFFASMQVGVI</sequence>
<protein>
    <submittedName>
        <fullName evidence="2">Uncharacterized protein</fullName>
    </submittedName>
</protein>
<keyword evidence="1" id="KW-0472">Membrane</keyword>
<evidence type="ECO:0000313" key="3">
    <source>
        <dbReference type="Proteomes" id="UP000195897"/>
    </source>
</evidence>
<evidence type="ECO:0000256" key="1">
    <source>
        <dbReference type="SAM" id="Phobius"/>
    </source>
</evidence>
<evidence type="ECO:0000313" key="2">
    <source>
        <dbReference type="EMBL" id="OUP54131.1"/>
    </source>
</evidence>
<keyword evidence="1" id="KW-0812">Transmembrane</keyword>
<feature type="transmembrane region" description="Helical" evidence="1">
    <location>
        <begin position="141"/>
        <end position="163"/>
    </location>
</feature>
<gene>
    <name evidence="2" type="ORF">B5F17_02665</name>
</gene>
<dbReference type="EMBL" id="NFKK01000002">
    <property type="protein sequence ID" value="OUP54131.1"/>
    <property type="molecule type" value="Genomic_DNA"/>
</dbReference>
<feature type="transmembrane region" description="Helical" evidence="1">
    <location>
        <begin position="97"/>
        <end position="120"/>
    </location>
</feature>
<proteinExistence type="predicted"/>
<organism evidence="2 3">
    <name type="scientific">Butyricicoccus pullicaecorum</name>
    <dbReference type="NCBI Taxonomy" id="501571"/>
    <lineage>
        <taxon>Bacteria</taxon>
        <taxon>Bacillati</taxon>
        <taxon>Bacillota</taxon>
        <taxon>Clostridia</taxon>
        <taxon>Eubacteriales</taxon>
        <taxon>Butyricicoccaceae</taxon>
        <taxon>Butyricicoccus</taxon>
    </lineage>
</organism>
<dbReference type="Proteomes" id="UP000195897">
    <property type="component" value="Unassembled WGS sequence"/>
</dbReference>
<reference evidence="3" key="1">
    <citation type="submission" date="2017-04" db="EMBL/GenBank/DDBJ databases">
        <title>Function of individual gut microbiota members based on whole genome sequencing of pure cultures obtained from chicken caecum.</title>
        <authorList>
            <person name="Medvecky M."/>
            <person name="Cejkova D."/>
            <person name="Polansky O."/>
            <person name="Karasova D."/>
            <person name="Kubasova T."/>
            <person name="Cizek A."/>
            <person name="Rychlik I."/>
        </authorList>
    </citation>
    <scope>NUCLEOTIDE SEQUENCE [LARGE SCALE GENOMIC DNA]</scope>
    <source>
        <strain evidence="3">An180</strain>
    </source>
</reference>
<feature type="transmembrane region" description="Helical" evidence="1">
    <location>
        <begin position="20"/>
        <end position="40"/>
    </location>
</feature>
<feature type="transmembrane region" description="Helical" evidence="1">
    <location>
        <begin position="52"/>
        <end position="77"/>
    </location>
</feature>
<dbReference type="RefSeq" id="WP_087370506.1">
    <property type="nucleotide sequence ID" value="NZ_NFKK01000002.1"/>
</dbReference>
<accession>A0A1Y4LGZ4</accession>
<keyword evidence="1" id="KW-1133">Transmembrane helix</keyword>
<dbReference type="AlphaFoldDB" id="A0A1Y4LGZ4"/>
<name>A0A1Y4LGZ4_9FIRM</name>
<comment type="caution">
    <text evidence="2">The sequence shown here is derived from an EMBL/GenBank/DDBJ whole genome shotgun (WGS) entry which is preliminary data.</text>
</comment>